<organism evidence="4 5">
    <name type="scientific">Polarella glacialis</name>
    <name type="common">Dinoflagellate</name>
    <dbReference type="NCBI Taxonomy" id="89957"/>
    <lineage>
        <taxon>Eukaryota</taxon>
        <taxon>Sar</taxon>
        <taxon>Alveolata</taxon>
        <taxon>Dinophyceae</taxon>
        <taxon>Suessiales</taxon>
        <taxon>Suessiaceae</taxon>
        <taxon>Polarella</taxon>
    </lineage>
</organism>
<dbReference type="Proteomes" id="UP000654075">
    <property type="component" value="Unassembled WGS sequence"/>
</dbReference>
<accession>A0A813EI45</accession>
<dbReference type="EMBL" id="CAJNNV010010072">
    <property type="protein sequence ID" value="CAE8598145.1"/>
    <property type="molecule type" value="Genomic_DNA"/>
</dbReference>
<dbReference type="AlphaFoldDB" id="A0A813EI45"/>
<evidence type="ECO:0000313" key="4">
    <source>
        <dbReference type="EMBL" id="CAE8598145.1"/>
    </source>
</evidence>
<feature type="region of interest" description="Disordered" evidence="1">
    <location>
        <begin position="1"/>
        <end position="143"/>
    </location>
</feature>
<dbReference type="SUPFAM" id="SSF54791">
    <property type="entry name" value="Eukaryotic type KH-domain (KH-domain type I)"/>
    <property type="match status" value="1"/>
</dbReference>
<evidence type="ECO:0000313" key="5">
    <source>
        <dbReference type="Proteomes" id="UP000654075"/>
    </source>
</evidence>
<dbReference type="SUPFAM" id="SSF53335">
    <property type="entry name" value="S-adenosyl-L-methionine-dependent methyltransferases"/>
    <property type="match status" value="1"/>
</dbReference>
<proteinExistence type="predicted"/>
<gene>
    <name evidence="4" type="ORF">PGLA1383_LOCUS16557</name>
</gene>
<dbReference type="InterPro" id="IPR052647">
    <property type="entry name" value="Zinc_finger_CCCH-type"/>
</dbReference>
<dbReference type="InterPro" id="IPR055256">
    <property type="entry name" value="KH_1_KHDC4/BBP-like"/>
</dbReference>
<protein>
    <submittedName>
        <fullName evidence="4">Uncharacterized protein</fullName>
    </submittedName>
</protein>
<dbReference type="Gene3D" id="3.40.50.150">
    <property type="entry name" value="Vaccinia Virus protein VP39"/>
    <property type="match status" value="1"/>
</dbReference>
<feature type="compositionally biased region" description="Acidic residues" evidence="1">
    <location>
        <begin position="381"/>
        <end position="394"/>
    </location>
</feature>
<evidence type="ECO:0000259" key="3">
    <source>
        <dbReference type="Pfam" id="PF22675"/>
    </source>
</evidence>
<feature type="region of interest" description="Disordered" evidence="1">
    <location>
        <begin position="360"/>
        <end position="437"/>
    </location>
</feature>
<comment type="caution">
    <text evidence="4">The sequence shown here is derived from an EMBL/GenBank/DDBJ whole genome shotgun (WGS) entry which is preliminary data.</text>
</comment>
<feature type="domain" description="Casein kinase substrate phosphoprotein PP28" evidence="2">
    <location>
        <begin position="65"/>
        <end position="129"/>
    </location>
</feature>
<dbReference type="GO" id="GO:0071011">
    <property type="term" value="C:precatalytic spliceosome"/>
    <property type="evidence" value="ECO:0007669"/>
    <property type="project" value="TreeGrafter"/>
</dbReference>
<evidence type="ECO:0000256" key="1">
    <source>
        <dbReference type="SAM" id="MobiDB-lite"/>
    </source>
</evidence>
<feature type="domain" description="KHDC4/BBP-like KH-domain type I" evidence="3">
    <location>
        <begin position="537"/>
        <end position="617"/>
    </location>
</feature>
<dbReference type="PANTHER" id="PTHR46582:SF1">
    <property type="entry name" value="ZINC FINGER CCCH DOMAIN-CONTAINING PROTEIN 18"/>
    <property type="match status" value="1"/>
</dbReference>
<feature type="compositionally biased region" description="Basic and acidic residues" evidence="1">
    <location>
        <begin position="54"/>
        <end position="69"/>
    </location>
</feature>
<dbReference type="SUPFAM" id="SSF81995">
    <property type="entry name" value="beta-sandwich domain of Sec23/24"/>
    <property type="match status" value="1"/>
</dbReference>
<dbReference type="InterPro" id="IPR036612">
    <property type="entry name" value="KH_dom_type_1_sf"/>
</dbReference>
<feature type="compositionally biased region" description="Basic and acidic residues" evidence="1">
    <location>
        <begin position="364"/>
        <end position="373"/>
    </location>
</feature>
<dbReference type="OrthoDB" id="411852at2759"/>
<feature type="compositionally biased region" description="Basic and acidic residues" evidence="1">
    <location>
        <begin position="1"/>
        <end position="12"/>
    </location>
</feature>
<dbReference type="GO" id="GO:0003723">
    <property type="term" value="F:RNA binding"/>
    <property type="evidence" value="ECO:0007669"/>
    <property type="project" value="InterPro"/>
</dbReference>
<dbReference type="InterPro" id="IPR029063">
    <property type="entry name" value="SAM-dependent_MTases_sf"/>
</dbReference>
<feature type="compositionally biased region" description="Low complexity" evidence="1">
    <location>
        <begin position="395"/>
        <end position="429"/>
    </location>
</feature>
<name>A0A813EI45_POLGL</name>
<reference evidence="4" key="1">
    <citation type="submission" date="2021-02" db="EMBL/GenBank/DDBJ databases">
        <authorList>
            <person name="Dougan E. K."/>
            <person name="Rhodes N."/>
            <person name="Thang M."/>
            <person name="Chan C."/>
        </authorList>
    </citation>
    <scope>NUCLEOTIDE SEQUENCE</scope>
</reference>
<dbReference type="PANTHER" id="PTHR46582">
    <property type="entry name" value="ZINC FINGER CCCH DOMAIN-CONTAINING PROTEIN 18"/>
    <property type="match status" value="1"/>
</dbReference>
<feature type="compositionally biased region" description="Basic and acidic residues" evidence="1">
    <location>
        <begin position="78"/>
        <end position="143"/>
    </location>
</feature>
<evidence type="ECO:0000259" key="2">
    <source>
        <dbReference type="Pfam" id="PF10252"/>
    </source>
</evidence>
<dbReference type="Pfam" id="PF13578">
    <property type="entry name" value="Methyltransf_24"/>
    <property type="match status" value="1"/>
</dbReference>
<dbReference type="Pfam" id="PF22675">
    <property type="entry name" value="KH-I_KHDC4-BBP"/>
    <property type="match status" value="1"/>
</dbReference>
<dbReference type="Gene3D" id="3.30.1370.10">
    <property type="entry name" value="K Homology domain, type 1"/>
    <property type="match status" value="1"/>
</dbReference>
<dbReference type="Pfam" id="PF10252">
    <property type="entry name" value="PP28"/>
    <property type="match status" value="1"/>
</dbReference>
<keyword evidence="5" id="KW-1185">Reference proteome</keyword>
<dbReference type="InterPro" id="IPR019380">
    <property type="entry name" value="Casein_kinase_sb_PP28"/>
</dbReference>
<sequence length="1055" mass="117395">MVKGGRKPDHRGGKGYSNAEDVRERNAGEPSALAKVEESSDEEEEVVKKPTRVVMERDDVLEAELEKQFSDASGLSRKQREELEAQAKTREDEKAKREGTSDEAKADKERLEEIRRKRAEAVEKREKDKVDAEAKAAGEAEKDRQSVEVLGKQRDVALEVARLIRESKEGKMTLNQLNQDANCKKVLKPLCKKENIKALNKAWLEKFPDVLKIEGSGNELPCFVCCWSYFGSCPAVRGVGNAHLPLELLHRRLGRVLEQGDANNSPSEKLNTLMQRRFGTSSPPPIRCEVKRLDDDNFIATVTVQFDSSGTSQSYTGAPCNQKKAARQLAVKLALEAWEAGAESQVAVPPKEESVPAPLLQPEKQQREEKEESAAAAPLLQEEEKEEEDEEEEQQQGQQQQQQQQEQQQQQQQQPQQQQQQQGQGQQQGKDSSEAEAERELARLLVALGTGGVPAEDLEFAVRLVPESSESGFVATLRRRNTPCFEVQGAPCESKAEARRSAAEAAWLALRPLRQSTAELGPFTGFFTVGLPAGGDKFNAVACLLGAGGGNLKFLADETHSRILLRGRGSSTKQQKQQRSLGKSIKEEEDFPLALIVEARTQGDFEAACSLTRELLDNVHDQFHLFSLLASGGSDARQEARVATPVQQPRWHPLKLGLLRFTLRAPFPQGRASEMACEAGLKPASFRAPAVCLALAASPGESQVWDQFLDGLPDKTQDEMTVSHQFRRDLLELCSSQVACHELVAVEVGCYRGQTTALLSRLFRQVFVVDNSAENLAVSRELNADRGNIVYLLVENYAGTQRFEWCSMLAENDIHVAFVDASHRYEHVISDMSCALSLPLVKMLVFDDYGLIRPVREAVDSYRQAGRLHCDAIGEDMEVLLRVPRIAEAGRWWNLTGAGLDSAAAAFGFAFAAREGLVCKVLQRGPAPRWEQAVVGQHFACYRLESVGEVTLRLDFTFKLDRKGFLKVFWPEETGRQPAEVPWSLHHKAYQLNLQADTVPELAPHFVFNQWLRRGLLIRGDEPEHVCLPVGDANNIFKWTIEDVLLTLTTLQGSD</sequence>